<dbReference type="EMBL" id="PREZ01000008">
    <property type="protein sequence ID" value="PPA68955.1"/>
    <property type="molecule type" value="Genomic_DNA"/>
</dbReference>
<organism evidence="2 3">
    <name type="scientific">Jeotgalibacillus proteolyticus</name>
    <dbReference type="NCBI Taxonomy" id="2082395"/>
    <lineage>
        <taxon>Bacteria</taxon>
        <taxon>Bacillati</taxon>
        <taxon>Bacillota</taxon>
        <taxon>Bacilli</taxon>
        <taxon>Bacillales</taxon>
        <taxon>Caryophanaceae</taxon>
        <taxon>Jeotgalibacillus</taxon>
    </lineage>
</organism>
<dbReference type="PANTHER" id="PTHR41373">
    <property type="entry name" value="DUF2156 DOMAIN-CONTAINING PROTEIN"/>
    <property type="match status" value="1"/>
</dbReference>
<dbReference type="Proteomes" id="UP000239047">
    <property type="component" value="Unassembled WGS sequence"/>
</dbReference>
<protein>
    <recommendedName>
        <fullName evidence="1">Phosphatidylglycerol lysyltransferase C-terminal domain-containing protein</fullName>
    </recommendedName>
</protein>
<dbReference type="SUPFAM" id="SSF55729">
    <property type="entry name" value="Acyl-CoA N-acyltransferases (Nat)"/>
    <property type="match status" value="1"/>
</dbReference>
<dbReference type="OrthoDB" id="2678076at2"/>
<name>A0A2S5G7M3_9BACL</name>
<gene>
    <name evidence="2" type="ORF">C4B60_18770</name>
</gene>
<dbReference type="InterPro" id="IPR016181">
    <property type="entry name" value="Acyl_CoA_acyltransferase"/>
</dbReference>
<dbReference type="PANTHER" id="PTHR41373:SF1">
    <property type="entry name" value="PHOSPHATIDYLGLYCEROL LYSYLTRANSFERASE C-TERMINAL DOMAIN-CONTAINING PROTEIN"/>
    <property type="match status" value="1"/>
</dbReference>
<dbReference type="InterPro" id="IPR024320">
    <property type="entry name" value="LPG_synthase_C"/>
</dbReference>
<comment type="caution">
    <text evidence="2">The sequence shown here is derived from an EMBL/GenBank/DDBJ whole genome shotgun (WGS) entry which is preliminary data.</text>
</comment>
<dbReference type="RefSeq" id="WP_104059572.1">
    <property type="nucleotide sequence ID" value="NZ_PREZ01000008.1"/>
</dbReference>
<keyword evidence="3" id="KW-1185">Reference proteome</keyword>
<dbReference type="Pfam" id="PF09924">
    <property type="entry name" value="LPG_synthase_C"/>
    <property type="match status" value="1"/>
</dbReference>
<evidence type="ECO:0000259" key="1">
    <source>
        <dbReference type="Pfam" id="PF09924"/>
    </source>
</evidence>
<dbReference type="AlphaFoldDB" id="A0A2S5G7M3"/>
<sequence>MKTDSREVILGKWKFYRITIQDKSLYANYIQKTQYPTDLWSSNFDYLWAASQPDSELVLWKVVRGMLVTFKLTRRNILQIAFLPFGYGDADKVTEVLLKCLKFCHQWNNGKQGKTRVRAISKKQLSFIQTSSLFNQNFRFAKLNGRDRHISVNKVIQLHGKEFKEVRQKINRFLRNYPDTVVRKAKPSDYRTLVNFKDSWNRTSGSKYSKIWDDQAYRKIMKNNQKLEHIVLVAETKGEVVGVVTGGILPHGQAWSAFLKSLKGYDGLSEFLNVEFAREIFNMNPGVEMINIGSDYSDNGGLQKFKDKFRPVLNAKRYRLYLK</sequence>
<reference evidence="2 3" key="1">
    <citation type="submission" date="2018-02" db="EMBL/GenBank/DDBJ databases">
        <title>Jeotgalibacillus proteolyticum sp. nov. a protease producing bacterium isolated from ocean sediments of Laizhou Bay.</title>
        <authorList>
            <person name="Li Y."/>
        </authorList>
    </citation>
    <scope>NUCLEOTIDE SEQUENCE [LARGE SCALE GENOMIC DNA]</scope>
    <source>
        <strain evidence="2 3">22-7</strain>
    </source>
</reference>
<feature type="domain" description="Phosphatidylglycerol lysyltransferase C-terminal" evidence="1">
    <location>
        <begin position="52"/>
        <end position="321"/>
    </location>
</feature>
<accession>A0A2S5G7M3</accession>
<proteinExistence type="predicted"/>
<evidence type="ECO:0000313" key="2">
    <source>
        <dbReference type="EMBL" id="PPA68955.1"/>
    </source>
</evidence>
<evidence type="ECO:0000313" key="3">
    <source>
        <dbReference type="Proteomes" id="UP000239047"/>
    </source>
</evidence>
<dbReference type="InterPro" id="IPR016732">
    <property type="entry name" value="UCP018688"/>
</dbReference>
<dbReference type="Gene3D" id="3.40.630.30">
    <property type="match status" value="1"/>
</dbReference>